<dbReference type="AlphaFoldDB" id="A0AAD9S1I1"/>
<name>A0AAD9S1I1_9HYME</name>
<sequence>MALPVSHLLWIDKREPVRRAAVAPKIEQHDFCRCKGSYFFSISLFSFFCAEEDRWTLDYPLFANDTLFVKEKDLHLFVSLPLLWCNKSGGLAIHRAIRLSGTSPMAMNDTGFATDRFMS</sequence>
<dbReference type="Proteomes" id="UP001258017">
    <property type="component" value="Unassembled WGS sequence"/>
</dbReference>
<evidence type="ECO:0000313" key="1">
    <source>
        <dbReference type="EMBL" id="KAK2589298.1"/>
    </source>
</evidence>
<protein>
    <submittedName>
        <fullName evidence="1">Uncharacterized protein</fullName>
    </submittedName>
</protein>
<comment type="caution">
    <text evidence="1">The sequence shown here is derived from an EMBL/GenBank/DDBJ whole genome shotgun (WGS) entry which is preliminary data.</text>
</comment>
<gene>
    <name evidence="1" type="ORF">KPH14_007849</name>
</gene>
<reference evidence="1" key="1">
    <citation type="submission" date="2021-08" db="EMBL/GenBank/DDBJ databases">
        <authorList>
            <person name="Misof B."/>
            <person name="Oliver O."/>
            <person name="Podsiadlowski L."/>
            <person name="Donath A."/>
            <person name="Peters R."/>
            <person name="Mayer C."/>
            <person name="Rust J."/>
            <person name="Gunkel S."/>
            <person name="Lesny P."/>
            <person name="Martin S."/>
            <person name="Oeyen J.P."/>
            <person name="Petersen M."/>
            <person name="Panagiotis P."/>
            <person name="Wilbrandt J."/>
            <person name="Tanja T."/>
        </authorList>
    </citation>
    <scope>NUCLEOTIDE SEQUENCE</scope>
    <source>
        <strain evidence="1">GBR_01_08_01A</strain>
        <tissue evidence="1">Thorax + abdomen</tissue>
    </source>
</reference>
<reference evidence="1" key="2">
    <citation type="journal article" date="2023" name="Commun. Biol.">
        <title>Intrasexual cuticular hydrocarbon dimorphism in a wasp sheds light on hydrocarbon biosynthesis genes in Hymenoptera.</title>
        <authorList>
            <person name="Moris V.C."/>
            <person name="Podsiadlowski L."/>
            <person name="Martin S."/>
            <person name="Oeyen J.P."/>
            <person name="Donath A."/>
            <person name="Petersen M."/>
            <person name="Wilbrandt J."/>
            <person name="Misof B."/>
            <person name="Liedtke D."/>
            <person name="Thamm M."/>
            <person name="Scheiner R."/>
            <person name="Schmitt T."/>
            <person name="Niehuis O."/>
        </authorList>
    </citation>
    <scope>NUCLEOTIDE SEQUENCE</scope>
    <source>
        <strain evidence="1">GBR_01_08_01A</strain>
    </source>
</reference>
<evidence type="ECO:0000313" key="2">
    <source>
        <dbReference type="Proteomes" id="UP001258017"/>
    </source>
</evidence>
<proteinExistence type="predicted"/>
<keyword evidence="2" id="KW-1185">Reference proteome</keyword>
<accession>A0AAD9S1I1</accession>
<organism evidence="1 2">
    <name type="scientific">Odynerus spinipes</name>
    <dbReference type="NCBI Taxonomy" id="1348599"/>
    <lineage>
        <taxon>Eukaryota</taxon>
        <taxon>Metazoa</taxon>
        <taxon>Ecdysozoa</taxon>
        <taxon>Arthropoda</taxon>
        <taxon>Hexapoda</taxon>
        <taxon>Insecta</taxon>
        <taxon>Pterygota</taxon>
        <taxon>Neoptera</taxon>
        <taxon>Endopterygota</taxon>
        <taxon>Hymenoptera</taxon>
        <taxon>Apocrita</taxon>
        <taxon>Aculeata</taxon>
        <taxon>Vespoidea</taxon>
        <taxon>Vespidae</taxon>
        <taxon>Eumeninae</taxon>
        <taxon>Odynerus</taxon>
    </lineage>
</organism>
<dbReference type="EMBL" id="JAIFRP010000001">
    <property type="protein sequence ID" value="KAK2589298.1"/>
    <property type="molecule type" value="Genomic_DNA"/>
</dbReference>